<dbReference type="RefSeq" id="XP_002959715.1">
    <property type="nucleotide sequence ID" value="XM_002959669.1"/>
</dbReference>
<organism evidence="3">
    <name type="scientific">Volvox carteri f. nagariensis</name>
    <dbReference type="NCBI Taxonomy" id="3068"/>
    <lineage>
        <taxon>Eukaryota</taxon>
        <taxon>Viridiplantae</taxon>
        <taxon>Chlorophyta</taxon>
        <taxon>core chlorophytes</taxon>
        <taxon>Chlorophyceae</taxon>
        <taxon>CS clade</taxon>
        <taxon>Chlamydomonadales</taxon>
        <taxon>Volvocaceae</taxon>
        <taxon>Volvox</taxon>
    </lineage>
</organism>
<proteinExistence type="predicted"/>
<evidence type="ECO:0000256" key="1">
    <source>
        <dbReference type="SAM" id="MobiDB-lite"/>
    </source>
</evidence>
<dbReference type="EMBL" id="GL378816">
    <property type="protein sequence ID" value="EFJ39221.1"/>
    <property type="molecule type" value="Genomic_DNA"/>
</dbReference>
<gene>
    <name evidence="2" type="ORF">VOLCADRAFT_101231</name>
</gene>
<dbReference type="Proteomes" id="UP000001058">
    <property type="component" value="Unassembled WGS sequence"/>
</dbReference>
<evidence type="ECO:0000313" key="2">
    <source>
        <dbReference type="EMBL" id="EFJ39221.1"/>
    </source>
</evidence>
<name>D8UM29_VOLCA</name>
<keyword evidence="3" id="KW-1185">Reference proteome</keyword>
<accession>D8UM29</accession>
<dbReference type="GeneID" id="9614670"/>
<feature type="region of interest" description="Disordered" evidence="1">
    <location>
        <begin position="1"/>
        <end position="25"/>
    </location>
</feature>
<dbReference type="KEGG" id="vcn:VOLCADRAFT_101231"/>
<dbReference type="InParanoid" id="D8UM29"/>
<sequence length="154" mass="16706">MGDGVEAPAPARPVPTSGQNGGQPHLIIAFSDETSTPQSDLNRGPQNSALKRVQTNANILRTIDKRAQVIIRFENVCAWVPTLVLPGGQGRRPFFSSCVGKRNADDEVKPQAAKERQILFNISGEVNPGEVGKETLLWSCQVPAHLPSDKITRE</sequence>
<reference evidence="2 3" key="1">
    <citation type="journal article" date="2010" name="Science">
        <title>Genomic analysis of organismal complexity in the multicellular green alga Volvox carteri.</title>
        <authorList>
            <person name="Prochnik S.E."/>
            <person name="Umen J."/>
            <person name="Nedelcu A.M."/>
            <person name="Hallmann A."/>
            <person name="Miller S.M."/>
            <person name="Nishii I."/>
            <person name="Ferris P."/>
            <person name="Kuo A."/>
            <person name="Mitros T."/>
            <person name="Fritz-Laylin L.K."/>
            <person name="Hellsten U."/>
            <person name="Chapman J."/>
            <person name="Simakov O."/>
            <person name="Rensing S.A."/>
            <person name="Terry A."/>
            <person name="Pangilinan J."/>
            <person name="Kapitonov V."/>
            <person name="Jurka J."/>
            <person name="Salamov A."/>
            <person name="Shapiro H."/>
            <person name="Schmutz J."/>
            <person name="Grimwood J."/>
            <person name="Lindquist E."/>
            <person name="Lucas S."/>
            <person name="Grigoriev I.V."/>
            <person name="Schmitt R."/>
            <person name="Kirk D."/>
            <person name="Rokhsar D.S."/>
        </authorList>
    </citation>
    <scope>NUCLEOTIDE SEQUENCE [LARGE SCALE GENOMIC DNA]</scope>
    <source>
        <strain evidence="3">f. Nagariensis / Eve</strain>
    </source>
</reference>
<protein>
    <submittedName>
        <fullName evidence="2">Uncharacterized protein</fullName>
    </submittedName>
</protein>
<dbReference type="AlphaFoldDB" id="D8UM29"/>
<evidence type="ECO:0000313" key="3">
    <source>
        <dbReference type="Proteomes" id="UP000001058"/>
    </source>
</evidence>